<evidence type="ECO:0000313" key="2">
    <source>
        <dbReference type="EMBL" id="GAC14765.1"/>
    </source>
</evidence>
<accession>K6YU10</accession>
<keyword evidence="1" id="KW-0732">Signal</keyword>
<comment type="caution">
    <text evidence="2">The sequence shown here is derived from an EMBL/GenBank/DDBJ whole genome shotgun (WGS) entry which is preliminary data.</text>
</comment>
<organism evidence="2 3">
    <name type="scientific">Aliiglaciecola lipolytica E3</name>
    <dbReference type="NCBI Taxonomy" id="1127673"/>
    <lineage>
        <taxon>Bacteria</taxon>
        <taxon>Pseudomonadati</taxon>
        <taxon>Pseudomonadota</taxon>
        <taxon>Gammaproteobacteria</taxon>
        <taxon>Alteromonadales</taxon>
        <taxon>Alteromonadaceae</taxon>
        <taxon>Aliiglaciecola</taxon>
    </lineage>
</organism>
<dbReference type="eggNOG" id="ENOG502Z8T7">
    <property type="taxonomic scope" value="Bacteria"/>
</dbReference>
<dbReference type="Pfam" id="PF11205">
    <property type="entry name" value="DUF2987"/>
    <property type="match status" value="1"/>
</dbReference>
<keyword evidence="3" id="KW-1185">Reference proteome</keyword>
<dbReference type="RefSeq" id="WP_008844581.1">
    <property type="nucleotide sequence ID" value="NZ_BAEN01000041.1"/>
</dbReference>
<name>K6YU10_9ALTE</name>
<evidence type="ECO:0000256" key="1">
    <source>
        <dbReference type="SAM" id="SignalP"/>
    </source>
</evidence>
<dbReference type="OrthoDB" id="6402179at2"/>
<dbReference type="EMBL" id="BAEN01000041">
    <property type="protein sequence ID" value="GAC14765.1"/>
    <property type="molecule type" value="Genomic_DNA"/>
</dbReference>
<dbReference type="InterPro" id="IPR021370">
    <property type="entry name" value="DUF2987"/>
</dbReference>
<dbReference type="Proteomes" id="UP000006334">
    <property type="component" value="Unassembled WGS sequence"/>
</dbReference>
<evidence type="ECO:0000313" key="3">
    <source>
        <dbReference type="Proteomes" id="UP000006334"/>
    </source>
</evidence>
<protein>
    <recommendedName>
        <fullName evidence="4">DUF2987 domain-containing protein</fullName>
    </recommendedName>
</protein>
<reference evidence="2 3" key="1">
    <citation type="journal article" date="2017" name="Antonie Van Leeuwenhoek">
        <title>Rhizobium rhizosphaerae sp. nov., a novel species isolated from rice rhizosphere.</title>
        <authorList>
            <person name="Zhao J.J."/>
            <person name="Zhang J."/>
            <person name="Zhang R.J."/>
            <person name="Zhang C.W."/>
            <person name="Yin H.Q."/>
            <person name="Zhang X.X."/>
        </authorList>
    </citation>
    <scope>NUCLEOTIDE SEQUENCE [LARGE SCALE GENOMIC DNA]</scope>
    <source>
        <strain evidence="2 3">E3</strain>
    </source>
</reference>
<evidence type="ECO:0008006" key="4">
    <source>
        <dbReference type="Google" id="ProtNLM"/>
    </source>
</evidence>
<feature type="chain" id="PRO_5003897594" description="DUF2987 domain-containing protein" evidence="1">
    <location>
        <begin position="20"/>
        <end position="209"/>
    </location>
</feature>
<dbReference type="AlphaFoldDB" id="K6YU10"/>
<feature type="signal peptide" evidence="1">
    <location>
        <begin position="1"/>
        <end position="19"/>
    </location>
</feature>
<sequence length="209" mass="23898">MKKILTGVFVWSLSHFVVAETLSVDYASFYSHLAKIDNDDTPALQFAFGFKNITDGSLCEITAAKIVTQKVTLPVTVTTENRFLLPTEKALKQARATVELDIKQPTNQCDMSVQLETKSEYLKNHYSHHEIQDIYHQYNVFFDDMGGFLSFMMPSVTGLKFYFEALERDSVPSELYIDKQHVVLTETWIEQGKQIDFSEAPYRITATTN</sequence>
<proteinExistence type="predicted"/>
<gene>
    <name evidence="2" type="ORF">GLIP_2137</name>
</gene>
<dbReference type="STRING" id="1127673.GLIP_2137"/>